<protein>
    <submittedName>
        <fullName evidence="1">LRP5_6</fullName>
    </submittedName>
</protein>
<evidence type="ECO:0000313" key="2">
    <source>
        <dbReference type="Proteomes" id="UP000507470"/>
    </source>
</evidence>
<sequence length="554" mass="60895">MEVDVDTQMVTVLVNHGDSYAYSFDYDYQNRYVYFPRYNLRDIVRFQYPSQIILLQHVVTTSPFPSGIAVDYANDHVYWVYTNGFTLSRCKLDGTNVLVISNSLSDTFMIRLDVINRRKYAVIKQTSPIVRTTMKTEIQVCVCVALAAVCIAGVRSAGSYGGESYGRGVYGRTASHGGGYRRGYSQGYGGGGYSGYGKGGSYRPTSRGGGSLYYPYYYPVPYFVGGRRRGGGNVRVTPAIIARTGGRRRGGGGGGGGLFGGGGGGGFGGIFNLITGNKSEGSNHGNDILGAHKAQPLGVHRKVLFASSDSIFEVDVDTRRVTVLVQYGQDIVYSLDYDYENNYMYVPRYNAGDILRFKYPSQSITLQHVVNTSNIPVGVAVDSANDHVYWVSNGLTILSRCNLDGTNVVVVFTGSSSTHMVRLDLTNRWMYIGYPYAGISKSRFDLTDIRMIANFTVWAGCMDIDLTEQRLYWMNADGDIKAVNVDGSNVKTIISTHSSIYNYFAIGVSGSYIYYANSNHQLVMRKTSHGSPQTVLYTDTSLITSIYVFNSTGL</sequence>
<dbReference type="SUPFAM" id="SSF63825">
    <property type="entry name" value="YWTD domain"/>
    <property type="match status" value="2"/>
</dbReference>
<evidence type="ECO:0000313" key="1">
    <source>
        <dbReference type="EMBL" id="CAC5383055.1"/>
    </source>
</evidence>
<proteinExistence type="predicted"/>
<dbReference type="AlphaFoldDB" id="A0A6J8BGI9"/>
<dbReference type="OrthoDB" id="382013at2759"/>
<dbReference type="EMBL" id="CACVKT020003326">
    <property type="protein sequence ID" value="CAC5383055.1"/>
    <property type="molecule type" value="Genomic_DNA"/>
</dbReference>
<dbReference type="InterPro" id="IPR000033">
    <property type="entry name" value="LDLR_classB_rpt"/>
</dbReference>
<dbReference type="InterPro" id="IPR050778">
    <property type="entry name" value="Cueball_EGF_LRP_Nidogen"/>
</dbReference>
<dbReference type="Gene3D" id="2.120.10.30">
    <property type="entry name" value="TolB, C-terminal domain"/>
    <property type="match status" value="2"/>
</dbReference>
<accession>A0A6J8BGI9</accession>
<dbReference type="SMART" id="SM00135">
    <property type="entry name" value="LY"/>
    <property type="match status" value="3"/>
</dbReference>
<reference evidence="1 2" key="1">
    <citation type="submission" date="2020-06" db="EMBL/GenBank/DDBJ databases">
        <authorList>
            <person name="Li R."/>
            <person name="Bekaert M."/>
        </authorList>
    </citation>
    <scope>NUCLEOTIDE SEQUENCE [LARGE SCALE GENOMIC DNA]</scope>
    <source>
        <strain evidence="2">wild</strain>
    </source>
</reference>
<dbReference type="InterPro" id="IPR011042">
    <property type="entry name" value="6-blade_b-propeller_TolB-like"/>
</dbReference>
<keyword evidence="2" id="KW-1185">Reference proteome</keyword>
<gene>
    <name evidence="1" type="ORF">MCOR_18833</name>
</gene>
<organism evidence="1 2">
    <name type="scientific">Mytilus coruscus</name>
    <name type="common">Sea mussel</name>
    <dbReference type="NCBI Taxonomy" id="42192"/>
    <lineage>
        <taxon>Eukaryota</taxon>
        <taxon>Metazoa</taxon>
        <taxon>Spiralia</taxon>
        <taxon>Lophotrochozoa</taxon>
        <taxon>Mollusca</taxon>
        <taxon>Bivalvia</taxon>
        <taxon>Autobranchia</taxon>
        <taxon>Pteriomorphia</taxon>
        <taxon>Mytilida</taxon>
        <taxon>Mytiloidea</taxon>
        <taxon>Mytilidae</taxon>
        <taxon>Mytilinae</taxon>
        <taxon>Mytilus</taxon>
    </lineage>
</organism>
<name>A0A6J8BGI9_MYTCO</name>
<dbReference type="PANTHER" id="PTHR46513">
    <property type="entry name" value="VITELLOGENIN RECEPTOR-LIKE PROTEIN-RELATED-RELATED"/>
    <property type="match status" value="1"/>
</dbReference>
<dbReference type="Proteomes" id="UP000507470">
    <property type="component" value="Unassembled WGS sequence"/>
</dbReference>